<dbReference type="SUPFAM" id="SSF54427">
    <property type="entry name" value="NTF2-like"/>
    <property type="match status" value="1"/>
</dbReference>
<reference evidence="2 3" key="1">
    <citation type="submission" date="2024-06" db="EMBL/GenBank/DDBJ databases">
        <title>The Natural Products Discovery Center: Release of the First 8490 Sequenced Strains for Exploring Actinobacteria Biosynthetic Diversity.</title>
        <authorList>
            <person name="Kalkreuter E."/>
            <person name="Kautsar S.A."/>
            <person name="Yang D."/>
            <person name="Bader C.D."/>
            <person name="Teijaro C.N."/>
            <person name="Fluegel L."/>
            <person name="Davis C.M."/>
            <person name="Simpson J.R."/>
            <person name="Lauterbach L."/>
            <person name="Steele A.D."/>
            <person name="Gui C."/>
            <person name="Meng S."/>
            <person name="Li G."/>
            <person name="Viehrig K."/>
            <person name="Ye F."/>
            <person name="Su P."/>
            <person name="Kiefer A.F."/>
            <person name="Nichols A."/>
            <person name="Cepeda A.J."/>
            <person name="Yan W."/>
            <person name="Fan B."/>
            <person name="Jiang Y."/>
            <person name="Adhikari A."/>
            <person name="Zheng C.-J."/>
            <person name="Schuster L."/>
            <person name="Cowan T.M."/>
            <person name="Smanski M.J."/>
            <person name="Chevrette M.G."/>
            <person name="De Carvalho L.P.S."/>
            <person name="Shen B."/>
        </authorList>
    </citation>
    <scope>NUCLEOTIDE SEQUENCE [LARGE SCALE GENOMIC DNA]</scope>
    <source>
        <strain evidence="2 3">NPDC053791</strain>
    </source>
</reference>
<dbReference type="PANTHER" id="PTHR38436:SF1">
    <property type="entry name" value="ESTER CYCLASE"/>
    <property type="match status" value="1"/>
</dbReference>
<keyword evidence="3" id="KW-1185">Reference proteome</keyword>
<dbReference type="PANTHER" id="PTHR38436">
    <property type="entry name" value="POLYKETIDE CYCLASE SNOAL-LIKE DOMAIN"/>
    <property type="match status" value="1"/>
</dbReference>
<protein>
    <submittedName>
        <fullName evidence="2">Nuclear transport factor 2 family protein</fullName>
    </submittedName>
</protein>
<dbReference type="EMBL" id="JBFASG010000059">
    <property type="protein sequence ID" value="MEV4927802.1"/>
    <property type="molecule type" value="Genomic_DNA"/>
</dbReference>
<sequence>MNSNMFVHEWVNAYNNQDFDGFGAMCTDDVTYDCGPFGHAFTGRGALVSHIREYAAAVPDRKLTPKRVIADGDAIAVEYDFAGTSSGAVPGLPPAGQPISISFCTILQLRDGRITSQVDYLGGQ</sequence>
<comment type="caution">
    <text evidence="2">The sequence shown here is derived from an EMBL/GenBank/DDBJ whole genome shotgun (WGS) entry which is preliminary data.</text>
</comment>
<dbReference type="Pfam" id="PF12680">
    <property type="entry name" value="SnoaL_2"/>
    <property type="match status" value="1"/>
</dbReference>
<evidence type="ECO:0000259" key="1">
    <source>
        <dbReference type="Pfam" id="PF12680"/>
    </source>
</evidence>
<gene>
    <name evidence="2" type="ORF">AB0L03_34200</name>
</gene>
<dbReference type="RefSeq" id="WP_366090853.1">
    <property type="nucleotide sequence ID" value="NZ_JBFASG010000059.1"/>
</dbReference>
<dbReference type="InterPro" id="IPR037401">
    <property type="entry name" value="SnoaL-like"/>
</dbReference>
<organism evidence="2 3">
    <name type="scientific">Streptomyces roseoverticillatus</name>
    <dbReference type="NCBI Taxonomy" id="66429"/>
    <lineage>
        <taxon>Bacteria</taxon>
        <taxon>Bacillati</taxon>
        <taxon>Actinomycetota</taxon>
        <taxon>Actinomycetes</taxon>
        <taxon>Kitasatosporales</taxon>
        <taxon>Streptomycetaceae</taxon>
        <taxon>Streptomyces</taxon>
    </lineage>
</organism>
<name>A0ABV3J8T4_9ACTN</name>
<dbReference type="Gene3D" id="3.10.450.50">
    <property type="match status" value="1"/>
</dbReference>
<evidence type="ECO:0000313" key="3">
    <source>
        <dbReference type="Proteomes" id="UP001552479"/>
    </source>
</evidence>
<dbReference type="InterPro" id="IPR009959">
    <property type="entry name" value="Cyclase_SnoaL-like"/>
</dbReference>
<evidence type="ECO:0000313" key="2">
    <source>
        <dbReference type="EMBL" id="MEV4927802.1"/>
    </source>
</evidence>
<dbReference type="Proteomes" id="UP001552479">
    <property type="component" value="Unassembled WGS sequence"/>
</dbReference>
<accession>A0ABV3J8T4</accession>
<dbReference type="InterPro" id="IPR032710">
    <property type="entry name" value="NTF2-like_dom_sf"/>
</dbReference>
<proteinExistence type="predicted"/>
<feature type="domain" description="SnoaL-like" evidence="1">
    <location>
        <begin position="7"/>
        <end position="116"/>
    </location>
</feature>